<gene>
    <name evidence="1" type="ORF">BECKLPF1236A_GA0070988_102082</name>
    <name evidence="2" type="ORF">BECKLPF1236C_GA0070990_102082</name>
</gene>
<reference evidence="2" key="1">
    <citation type="submission" date="2019-02" db="EMBL/GenBank/DDBJ databases">
        <authorList>
            <person name="Gruber-Vodicka R. H."/>
            <person name="Seah K. B. B."/>
        </authorList>
    </citation>
    <scope>NUCLEOTIDE SEQUENCE</scope>
    <source>
        <strain evidence="1">BECK_S312</strain>
        <strain evidence="2">BECK_S426</strain>
    </source>
</reference>
<dbReference type="EMBL" id="CAADFM010000208">
    <property type="protein sequence ID" value="VFK18882.1"/>
    <property type="molecule type" value="Genomic_DNA"/>
</dbReference>
<organism evidence="2">
    <name type="scientific">Candidatus Kentrum sp. LPFa</name>
    <dbReference type="NCBI Taxonomy" id="2126335"/>
    <lineage>
        <taxon>Bacteria</taxon>
        <taxon>Pseudomonadati</taxon>
        <taxon>Pseudomonadota</taxon>
        <taxon>Gammaproteobacteria</taxon>
        <taxon>Candidatus Kentrum</taxon>
    </lineage>
</organism>
<proteinExistence type="predicted"/>
<dbReference type="EMBL" id="CAADFP010000208">
    <property type="protein sequence ID" value="VFK33453.1"/>
    <property type="molecule type" value="Genomic_DNA"/>
</dbReference>
<evidence type="ECO:0000313" key="2">
    <source>
        <dbReference type="EMBL" id="VFK33453.1"/>
    </source>
</evidence>
<sequence>MTDVTILHEAEVELWEAVAYYEDRVQGLGLDFETEIERSVRTIAEHPECWPLRQDGTRRYLTHRFPYLVVYAYENGHVWILAIAHCKRRPGYWHNRIRGAEQDTTCL</sequence>
<dbReference type="InterPro" id="IPR035093">
    <property type="entry name" value="RelE/ParE_toxin_dom_sf"/>
</dbReference>
<evidence type="ECO:0000313" key="1">
    <source>
        <dbReference type="EMBL" id="VFK18882.1"/>
    </source>
</evidence>
<name>A0A450XW05_9GAMM</name>
<dbReference type="Gene3D" id="3.30.2310.20">
    <property type="entry name" value="RelE-like"/>
    <property type="match status" value="1"/>
</dbReference>
<protein>
    <submittedName>
        <fullName evidence="2">Plasmid stabilisation system protein</fullName>
    </submittedName>
</protein>
<dbReference type="AlphaFoldDB" id="A0A450XW05"/>
<accession>A0A450XW05</accession>